<keyword evidence="1" id="KW-0808">Transferase</keyword>
<reference evidence="3" key="1">
    <citation type="submission" date="2020-02" db="EMBL/GenBank/DDBJ databases">
        <authorList>
            <person name="Meier V. D."/>
        </authorList>
    </citation>
    <scope>NUCLEOTIDE SEQUENCE</scope>
    <source>
        <strain evidence="3">AVDCRST_MAG67</strain>
    </source>
</reference>
<dbReference type="Pfam" id="PF13649">
    <property type="entry name" value="Methyltransf_25"/>
    <property type="match status" value="1"/>
</dbReference>
<dbReference type="PANTHER" id="PTHR43861">
    <property type="entry name" value="TRANS-ACONITATE 2-METHYLTRANSFERASE-RELATED"/>
    <property type="match status" value="1"/>
</dbReference>
<dbReference type="InterPro" id="IPR029063">
    <property type="entry name" value="SAM-dependent_MTases_sf"/>
</dbReference>
<sequence>MDSRGWDLRYAGSELVWTAEPNRFLAAEVADLPPGRALDVACGEGRNAVWLAQRGWQVTACDFSQVGLNKAERLAQERGAAVQWLLADVTAYVPAPAAFDLVAILYLHLEAPTMREVLRHAAAAVAPGGTLLVVGHDPTNIEEGHGGPQNPAILMAPDEIADALGDLAVERAERVRRPVASAGEDVYAIDALVRAVRAP</sequence>
<dbReference type="EMBL" id="CADCVQ010000087">
    <property type="protein sequence ID" value="CAA9503220.1"/>
    <property type="molecule type" value="Genomic_DNA"/>
</dbReference>
<evidence type="ECO:0000259" key="2">
    <source>
        <dbReference type="Pfam" id="PF13649"/>
    </source>
</evidence>
<evidence type="ECO:0000313" key="3">
    <source>
        <dbReference type="EMBL" id="CAA9503220.1"/>
    </source>
</evidence>
<dbReference type="InterPro" id="IPR041698">
    <property type="entry name" value="Methyltransf_25"/>
</dbReference>
<name>A0A6J4SRE7_9ACTN</name>
<dbReference type="AlphaFoldDB" id="A0A6J4SRE7"/>
<feature type="domain" description="Methyltransferase" evidence="2">
    <location>
        <begin position="38"/>
        <end position="129"/>
    </location>
</feature>
<proteinExistence type="predicted"/>
<gene>
    <name evidence="3" type="ORF">AVDCRST_MAG67-2300</name>
</gene>
<protein>
    <submittedName>
        <fullName evidence="3">Thioredoxin reductase</fullName>
        <ecNumber evidence="3">1.8.1.9</ecNumber>
    </submittedName>
</protein>
<dbReference type="GO" id="GO:0016740">
    <property type="term" value="F:transferase activity"/>
    <property type="evidence" value="ECO:0007669"/>
    <property type="project" value="UniProtKB-KW"/>
</dbReference>
<dbReference type="EC" id="1.8.1.9" evidence="3"/>
<dbReference type="SUPFAM" id="SSF53335">
    <property type="entry name" value="S-adenosyl-L-methionine-dependent methyltransferases"/>
    <property type="match status" value="1"/>
</dbReference>
<keyword evidence="3" id="KW-0560">Oxidoreductase</keyword>
<dbReference type="CDD" id="cd02440">
    <property type="entry name" value="AdoMet_MTases"/>
    <property type="match status" value="1"/>
</dbReference>
<organism evidence="3">
    <name type="scientific">uncultured Solirubrobacteraceae bacterium</name>
    <dbReference type="NCBI Taxonomy" id="1162706"/>
    <lineage>
        <taxon>Bacteria</taxon>
        <taxon>Bacillati</taxon>
        <taxon>Actinomycetota</taxon>
        <taxon>Thermoleophilia</taxon>
        <taxon>Solirubrobacterales</taxon>
        <taxon>Solirubrobacteraceae</taxon>
        <taxon>environmental samples</taxon>
    </lineage>
</organism>
<evidence type="ECO:0000256" key="1">
    <source>
        <dbReference type="ARBA" id="ARBA00022679"/>
    </source>
</evidence>
<accession>A0A6J4SRE7</accession>
<dbReference type="GO" id="GO:0004791">
    <property type="term" value="F:thioredoxin-disulfide reductase (NADPH) activity"/>
    <property type="evidence" value="ECO:0007669"/>
    <property type="project" value="UniProtKB-EC"/>
</dbReference>
<dbReference type="PANTHER" id="PTHR43861:SF3">
    <property type="entry name" value="PUTATIVE (AFU_ORTHOLOGUE AFUA_2G14390)-RELATED"/>
    <property type="match status" value="1"/>
</dbReference>
<dbReference type="Gene3D" id="3.40.50.150">
    <property type="entry name" value="Vaccinia Virus protein VP39"/>
    <property type="match status" value="1"/>
</dbReference>